<keyword evidence="4" id="KW-1185">Reference proteome</keyword>
<dbReference type="Proteomes" id="UP001551675">
    <property type="component" value="Unassembled WGS sequence"/>
</dbReference>
<dbReference type="InterPro" id="IPR050742">
    <property type="entry name" value="Helicase_Restrict-Modif_Enz"/>
</dbReference>
<keyword evidence="3" id="KW-0067">ATP-binding</keyword>
<dbReference type="SUPFAM" id="SSF52980">
    <property type="entry name" value="Restriction endonuclease-like"/>
    <property type="match status" value="1"/>
</dbReference>
<dbReference type="GO" id="GO:0004386">
    <property type="term" value="F:helicase activity"/>
    <property type="evidence" value="ECO:0007669"/>
    <property type="project" value="UniProtKB-KW"/>
</dbReference>
<reference evidence="3 4" key="1">
    <citation type="submission" date="2024-06" db="EMBL/GenBank/DDBJ databases">
        <title>The Natural Products Discovery Center: Release of the First 8490 Sequenced Strains for Exploring Actinobacteria Biosynthetic Diversity.</title>
        <authorList>
            <person name="Kalkreuter E."/>
            <person name="Kautsar S.A."/>
            <person name="Yang D."/>
            <person name="Bader C.D."/>
            <person name="Teijaro C.N."/>
            <person name="Fluegel L."/>
            <person name="Davis C.M."/>
            <person name="Simpson J.R."/>
            <person name="Lauterbach L."/>
            <person name="Steele A.D."/>
            <person name="Gui C."/>
            <person name="Meng S."/>
            <person name="Li G."/>
            <person name="Viehrig K."/>
            <person name="Ye F."/>
            <person name="Su P."/>
            <person name="Kiefer A.F."/>
            <person name="Nichols A."/>
            <person name="Cepeda A.J."/>
            <person name="Yan W."/>
            <person name="Fan B."/>
            <person name="Jiang Y."/>
            <person name="Adhikari A."/>
            <person name="Zheng C.-J."/>
            <person name="Schuster L."/>
            <person name="Cowan T.M."/>
            <person name="Smanski M.J."/>
            <person name="Chevrette M.G."/>
            <person name="De Carvalho L.P.S."/>
            <person name="Shen B."/>
        </authorList>
    </citation>
    <scope>NUCLEOTIDE SEQUENCE [LARGE SCALE GENOMIC DNA]</scope>
    <source>
        <strain evidence="3 4">NPDC050100</strain>
    </source>
</reference>
<dbReference type="PROSITE" id="PS51192">
    <property type="entry name" value="HELICASE_ATP_BIND_1"/>
    <property type="match status" value="1"/>
</dbReference>
<organism evidence="3 4">
    <name type="scientific">Microtetraspora glauca</name>
    <dbReference type="NCBI Taxonomy" id="1996"/>
    <lineage>
        <taxon>Bacteria</taxon>
        <taxon>Bacillati</taxon>
        <taxon>Actinomycetota</taxon>
        <taxon>Actinomycetes</taxon>
        <taxon>Streptosporangiales</taxon>
        <taxon>Streptosporangiaceae</taxon>
        <taxon>Microtetraspora</taxon>
    </lineage>
</organism>
<feature type="domain" description="Helicase C-terminal" evidence="2">
    <location>
        <begin position="375"/>
        <end position="529"/>
    </location>
</feature>
<dbReference type="RefSeq" id="WP_358135331.1">
    <property type="nucleotide sequence ID" value="NZ_JBFALK010000012.1"/>
</dbReference>
<gene>
    <name evidence="3" type="ORF">AB0I59_21625</name>
</gene>
<keyword evidence="3" id="KW-0347">Helicase</keyword>
<feature type="domain" description="Helicase ATP-binding" evidence="1">
    <location>
        <begin position="157"/>
        <end position="320"/>
    </location>
</feature>
<evidence type="ECO:0000259" key="2">
    <source>
        <dbReference type="PROSITE" id="PS51194"/>
    </source>
</evidence>
<dbReference type="InterPro" id="IPR001650">
    <property type="entry name" value="Helicase_C-like"/>
</dbReference>
<dbReference type="Gene3D" id="3.40.1350.10">
    <property type="match status" value="1"/>
</dbReference>
<dbReference type="Pfam" id="PF04851">
    <property type="entry name" value="ResIII"/>
    <property type="match status" value="1"/>
</dbReference>
<evidence type="ECO:0000259" key="1">
    <source>
        <dbReference type="PROSITE" id="PS51192"/>
    </source>
</evidence>
<accession>A0ABV3GHW6</accession>
<dbReference type="InterPro" id="IPR006935">
    <property type="entry name" value="Helicase/UvrB_N"/>
</dbReference>
<comment type="caution">
    <text evidence="3">The sequence shown here is derived from an EMBL/GenBank/DDBJ whole genome shotgun (WGS) entry which is preliminary data.</text>
</comment>
<name>A0ABV3GHW6_MICGL</name>
<keyword evidence="3" id="KW-0378">Hydrolase</keyword>
<dbReference type="Gene3D" id="3.40.50.300">
    <property type="entry name" value="P-loop containing nucleotide triphosphate hydrolases"/>
    <property type="match status" value="2"/>
</dbReference>
<dbReference type="PANTHER" id="PTHR47396">
    <property type="entry name" value="TYPE I RESTRICTION ENZYME ECOKI R PROTEIN"/>
    <property type="match status" value="1"/>
</dbReference>
<dbReference type="InterPro" id="IPR011856">
    <property type="entry name" value="tRNA_endonuc-like_dom_sf"/>
</dbReference>
<dbReference type="SMART" id="SM00490">
    <property type="entry name" value="HELICc"/>
    <property type="match status" value="1"/>
</dbReference>
<dbReference type="Pfam" id="PF04471">
    <property type="entry name" value="Mrr_cat"/>
    <property type="match status" value="1"/>
</dbReference>
<dbReference type="InterPro" id="IPR011335">
    <property type="entry name" value="Restrct_endonuc-II-like"/>
</dbReference>
<dbReference type="SUPFAM" id="SSF52540">
    <property type="entry name" value="P-loop containing nucleoside triphosphate hydrolases"/>
    <property type="match status" value="1"/>
</dbReference>
<evidence type="ECO:0000313" key="4">
    <source>
        <dbReference type="Proteomes" id="UP001551675"/>
    </source>
</evidence>
<dbReference type="CDD" id="cd18799">
    <property type="entry name" value="SF2_C_EcoAI-like"/>
    <property type="match status" value="1"/>
</dbReference>
<dbReference type="InterPro" id="IPR007560">
    <property type="entry name" value="Restrct_endonuc_IV_Mrr"/>
</dbReference>
<keyword evidence="3" id="KW-0547">Nucleotide-binding</keyword>
<dbReference type="SMART" id="SM00487">
    <property type="entry name" value="DEXDc"/>
    <property type="match status" value="1"/>
</dbReference>
<dbReference type="InterPro" id="IPR014001">
    <property type="entry name" value="Helicase_ATP-bd"/>
</dbReference>
<dbReference type="Pfam" id="PF00271">
    <property type="entry name" value="Helicase_C"/>
    <property type="match status" value="1"/>
</dbReference>
<protein>
    <submittedName>
        <fullName evidence="3">DEAD/DEAH box helicase family protein</fullName>
    </submittedName>
</protein>
<dbReference type="PANTHER" id="PTHR47396:SF1">
    <property type="entry name" value="ATP-DEPENDENT HELICASE IRC3-RELATED"/>
    <property type="match status" value="1"/>
</dbReference>
<proteinExistence type="predicted"/>
<dbReference type="EMBL" id="JBFALK010000012">
    <property type="protein sequence ID" value="MEV0971238.1"/>
    <property type="molecule type" value="Genomic_DNA"/>
</dbReference>
<sequence>MSQRIVSDLLLSGTGWQAFERMVMRLVLARDFEHVRLAGTSGDGGADVIATRAGKRWLFQVKRWRRAVGPEVVAETLAACQRYEADIPVIVSRNGFEHAVLQQQRQLIAQGIKLQLWDSRKLFKQAELAEDESLAQRMSAKYDLRSYQAEAVDRIMGEFVRGSRSALVVLATGLGKTFVAAEFYRRFTLTRPEAKALVLAHRNELVYQLERSFWPMLRASQSTGIWNGHERPDLDALKDLDVVFACVDSVASGLDSGRELQHFDLVVVDECHHLGTLAYNTVLAELSAGDGGAFLVGMTATPWRPDGSALGQWFDHPVVNIDLVRGLREGYLANVDYRMYTDNINWDALQDLQGKRFSPKGINRKLFIEEWDDAVVERLAEVWQEQRNPRGIVFCGTIDHAEKMASRINALAFTRAQAIYSRSVSGRAMNPVARNKALWDFAEGQTGVLCAVDMLNEGVDVPDVNIVVFQRVTHSRRIFVQQLGRGLRLAPGKDRVIVLDFVSDIRRFAAGLDLQNSLDGPRDQTAARIRLGNKVTFLHANEEDKVGAQFLREWLGDLKAVEEAGEDVHILRYPPEYVPGAPKRR</sequence>
<evidence type="ECO:0000313" key="3">
    <source>
        <dbReference type="EMBL" id="MEV0971238.1"/>
    </source>
</evidence>
<dbReference type="InterPro" id="IPR027417">
    <property type="entry name" value="P-loop_NTPase"/>
</dbReference>
<dbReference type="PROSITE" id="PS51194">
    <property type="entry name" value="HELICASE_CTER"/>
    <property type="match status" value="1"/>
</dbReference>